<dbReference type="STRING" id="121616.GA0070216_110218"/>
<dbReference type="RefSeq" id="WP_091248554.1">
    <property type="nucleotide sequence ID" value="NZ_FMCU01000010.1"/>
</dbReference>
<evidence type="ECO:0000256" key="1">
    <source>
        <dbReference type="ARBA" id="ARBA00001954"/>
    </source>
</evidence>
<proteinExistence type="predicted"/>
<dbReference type="InterPro" id="IPR050411">
    <property type="entry name" value="AlphaKG_dependent_hydroxylases"/>
</dbReference>
<dbReference type="SUPFAM" id="SSF51197">
    <property type="entry name" value="Clavaminate synthase-like"/>
    <property type="match status" value="1"/>
</dbReference>
<dbReference type="AlphaFoldDB" id="A0A1C4ZR22"/>
<dbReference type="GO" id="GO:0016491">
    <property type="term" value="F:oxidoreductase activity"/>
    <property type="evidence" value="ECO:0007669"/>
    <property type="project" value="UniProtKB-KW"/>
</dbReference>
<keyword evidence="2" id="KW-0560">Oxidoreductase</keyword>
<dbReference type="InterPro" id="IPR042098">
    <property type="entry name" value="TauD-like_sf"/>
</dbReference>
<accession>A0A1C4ZR22</accession>
<dbReference type="Proteomes" id="UP000198797">
    <property type="component" value="Unassembled WGS sequence"/>
</dbReference>
<keyword evidence="3" id="KW-0408">Iron</keyword>
<keyword evidence="6" id="KW-1185">Reference proteome</keyword>
<dbReference type="OrthoDB" id="581608at2"/>
<dbReference type="EMBL" id="FMCU01000010">
    <property type="protein sequence ID" value="SCF35211.1"/>
    <property type="molecule type" value="Genomic_DNA"/>
</dbReference>
<dbReference type="Pfam" id="PF02668">
    <property type="entry name" value="TauD"/>
    <property type="match status" value="1"/>
</dbReference>
<evidence type="ECO:0000313" key="5">
    <source>
        <dbReference type="EMBL" id="SCF35211.1"/>
    </source>
</evidence>
<feature type="domain" description="TauD/TfdA-like" evidence="4">
    <location>
        <begin position="27"/>
        <end position="260"/>
    </location>
</feature>
<dbReference type="Gene3D" id="3.60.130.10">
    <property type="entry name" value="Clavaminate synthase-like"/>
    <property type="match status" value="1"/>
</dbReference>
<evidence type="ECO:0000259" key="4">
    <source>
        <dbReference type="Pfam" id="PF02668"/>
    </source>
</evidence>
<evidence type="ECO:0000313" key="6">
    <source>
        <dbReference type="Proteomes" id="UP000198797"/>
    </source>
</evidence>
<protein>
    <submittedName>
        <fullName evidence="5">3-(4-hydroxyphenyl)acrylonitrile synthase</fullName>
    </submittedName>
</protein>
<comment type="cofactor">
    <cofactor evidence="1">
        <name>Fe(2+)</name>
        <dbReference type="ChEBI" id="CHEBI:29033"/>
    </cofactor>
</comment>
<reference evidence="6" key="1">
    <citation type="submission" date="2016-06" db="EMBL/GenBank/DDBJ databases">
        <authorList>
            <person name="Varghese N."/>
            <person name="Submissions Spin"/>
        </authorList>
    </citation>
    <scope>NUCLEOTIDE SEQUENCE [LARGE SCALE GENOMIC DNA]</scope>
    <source>
        <strain evidence="6">DSM 44100</strain>
    </source>
</reference>
<organism evidence="5 6">
    <name type="scientific">Micromonospora matsumotoense</name>
    <dbReference type="NCBI Taxonomy" id="121616"/>
    <lineage>
        <taxon>Bacteria</taxon>
        <taxon>Bacillati</taxon>
        <taxon>Actinomycetota</taxon>
        <taxon>Actinomycetes</taxon>
        <taxon>Micromonosporales</taxon>
        <taxon>Micromonosporaceae</taxon>
        <taxon>Micromonospora</taxon>
    </lineage>
</organism>
<name>A0A1C4ZR22_9ACTN</name>
<dbReference type="PANTHER" id="PTHR10696">
    <property type="entry name" value="GAMMA-BUTYROBETAINE HYDROXYLASE-RELATED"/>
    <property type="match status" value="1"/>
</dbReference>
<evidence type="ECO:0000256" key="3">
    <source>
        <dbReference type="ARBA" id="ARBA00023004"/>
    </source>
</evidence>
<dbReference type="PANTHER" id="PTHR10696:SF53">
    <property type="entry name" value="TYROSINE ISONITRILE DESATURASE"/>
    <property type="match status" value="1"/>
</dbReference>
<dbReference type="InterPro" id="IPR003819">
    <property type="entry name" value="TauD/TfdA-like"/>
</dbReference>
<sequence>MSSFSVTPGKPFGTMLEPVGPNLELGQVAPDQLRELIREHRIVVLRGFRSFAQKEELVEYARRWGPLLSWNFGDVLDLEIHEDPKDYVFTAGPVPYHWDGAFAAQVPTHQIFQCVKAPVAGGRTVFCDTGLVLDGLPAATRQIWDGLTITYRKEKTAHYGGNISADLIQRHPHTGEQVVRYAEPLDPAKFLSPLFLDVAGLPEDVAAEAFFADIEERLYAPEVTYYHEWQDGDYVVTDNHALLHGRTAFTAGSARHLRRVHVL</sequence>
<evidence type="ECO:0000256" key="2">
    <source>
        <dbReference type="ARBA" id="ARBA00023002"/>
    </source>
</evidence>
<gene>
    <name evidence="5" type="ORF">GA0070216_110218</name>
</gene>